<comment type="subcellular location">
    <subcellularLocation>
        <location evidence="1">Cell membrane</location>
        <topology evidence="1">Multi-pass membrane protein</topology>
    </subcellularLocation>
</comment>
<dbReference type="SUPFAM" id="SSF90123">
    <property type="entry name" value="ABC transporter transmembrane region"/>
    <property type="match status" value="1"/>
</dbReference>
<reference evidence="13 14" key="6">
    <citation type="journal article" date="2011" name="Appl. Environ. Microbiol.">
        <title>Involvement of the azorhizobial chromosome partition gene (parA) in the onset of bacteroid differentiation during Sesbania rostrata stem nodule development.</title>
        <authorList>
            <person name="Liu CT."/>
            <person name="Lee KB."/>
            <person name="Wang YS."/>
            <person name="Peng MH."/>
            <person name="Lee KT."/>
            <person name="Suzuki S."/>
            <person name="Suzuki T."/>
            <person name="Oyaizu H."/>
        </authorList>
    </citation>
    <scope>NUCLEOTIDE SEQUENCE [LARGE SCALE GENOMIC DNA]</scope>
    <source>
        <strain evidence="14">ATCC 43989 / DSM 5975 / JCM 20966 / LMG 6465 / NBRC 14845 / NCIMB 13405 / ORS 571</strain>
    </source>
</reference>
<name>A8ICG8_AZOC5</name>
<keyword evidence="5 10" id="KW-0812">Transmembrane</keyword>
<evidence type="ECO:0000256" key="3">
    <source>
        <dbReference type="ARBA" id="ARBA00022448"/>
    </source>
</evidence>
<dbReference type="InterPro" id="IPR017871">
    <property type="entry name" value="ABC_transporter-like_CS"/>
</dbReference>
<dbReference type="PANTHER" id="PTHR24221">
    <property type="entry name" value="ATP-BINDING CASSETTE SUB-FAMILY B"/>
    <property type="match status" value="1"/>
</dbReference>
<dbReference type="GO" id="GO:0005524">
    <property type="term" value="F:ATP binding"/>
    <property type="evidence" value="ECO:0007669"/>
    <property type="project" value="UniProtKB-KW"/>
</dbReference>
<evidence type="ECO:0000259" key="11">
    <source>
        <dbReference type="PROSITE" id="PS50893"/>
    </source>
</evidence>
<evidence type="ECO:0000256" key="1">
    <source>
        <dbReference type="ARBA" id="ARBA00004651"/>
    </source>
</evidence>
<comment type="similarity">
    <text evidence="2">Belongs to the ABC transporter superfamily.</text>
</comment>
<reference evidence="13 14" key="3">
    <citation type="journal article" date="2008" name="BMC Genomics">
        <title>The genome of the versatile nitrogen fixer Azorhizobium caulinodans ORS571.</title>
        <authorList>
            <person name="Lee KB."/>
            <person name="Backer P.D."/>
            <person name="Aono T."/>
            <person name="Liu CT."/>
            <person name="Suzuki S."/>
            <person name="Suzuki T."/>
            <person name="Kaneko T."/>
            <person name="Yamada M."/>
            <person name="Tabata S."/>
            <person name="Kupfer D.M."/>
            <person name="Najar F.Z."/>
            <person name="Wiley G.B."/>
            <person name="Roe B."/>
            <person name="Binnewies T.T."/>
            <person name="Ussery D.W."/>
            <person name="D'Haeze W."/>
            <person name="Herder J.D."/>
            <person name="Gevers D."/>
            <person name="Vereecke D."/>
            <person name="Holsters M."/>
            <person name="Oyaizu H."/>
        </authorList>
    </citation>
    <scope>NUCLEOTIDE SEQUENCE [LARGE SCALE GENOMIC DNA]</scope>
    <source>
        <strain evidence="14">ATCC 43989 / DSM 5975 / JCM 20966 / LMG 6465 / NBRC 14845 / NCIMB 13405 / ORS 571</strain>
    </source>
</reference>
<evidence type="ECO:0000256" key="8">
    <source>
        <dbReference type="ARBA" id="ARBA00022989"/>
    </source>
</evidence>
<dbReference type="SUPFAM" id="SSF52540">
    <property type="entry name" value="P-loop containing nucleoside triphosphate hydrolases"/>
    <property type="match status" value="1"/>
</dbReference>
<protein>
    <submittedName>
        <fullName evidence="13">Putative ABC-type bacteriocin/lantibiotic exporter</fullName>
    </submittedName>
</protein>
<keyword evidence="8 10" id="KW-1133">Transmembrane helix</keyword>
<dbReference type="EMBL" id="AP009384">
    <property type="protein sequence ID" value="BAF89205.1"/>
    <property type="molecule type" value="Genomic_DNA"/>
</dbReference>
<evidence type="ECO:0000313" key="14">
    <source>
        <dbReference type="Proteomes" id="UP000000270"/>
    </source>
</evidence>
<dbReference type="Pfam" id="PF00005">
    <property type="entry name" value="ABC_tran"/>
    <property type="match status" value="1"/>
</dbReference>
<dbReference type="RefSeq" id="WP_012171731.1">
    <property type="nucleotide sequence ID" value="NC_009937.1"/>
</dbReference>
<reference evidence="13 14" key="5">
    <citation type="journal article" date="2010" name="Appl. Environ. Microbiol.">
        <title>phrR-like gene praR of Azorhizobium caulinodans ORS571 is essential for symbiosis with Sesbania rostrata and is involved in expression of reb genes.</title>
        <authorList>
            <person name="Akiba N."/>
            <person name="Aono T."/>
            <person name="Toyazaki H."/>
            <person name="Sato S."/>
            <person name="Oyaizu H."/>
        </authorList>
    </citation>
    <scope>NUCLEOTIDE SEQUENCE [LARGE SCALE GENOMIC DNA]</scope>
    <source>
        <strain evidence="14">ATCC 43989 / DSM 5975 / JCM 20966 / LMG 6465 / NBRC 14845 / NCIMB 13405 / ORS 571</strain>
    </source>
</reference>
<keyword evidence="6" id="KW-0547">Nucleotide-binding</keyword>
<evidence type="ECO:0000256" key="9">
    <source>
        <dbReference type="ARBA" id="ARBA00023136"/>
    </source>
</evidence>
<dbReference type="Pfam" id="PF00664">
    <property type="entry name" value="ABC_membrane"/>
    <property type="match status" value="1"/>
</dbReference>
<reference evidence="13 14" key="1">
    <citation type="journal article" date="2007" name="Appl. Environ. Microbiol.">
        <title>Rhizobial factors required for stem nodule maturation and maintenance in Sesbania rostrata-Azorhizobium caulinodans ORS571 symbiosis.</title>
        <authorList>
            <person name="Suzuki S."/>
            <person name="Aono T."/>
            <person name="Lee KB."/>
            <person name="Suzuki T."/>
            <person name="Liu CT."/>
            <person name="Miwa H."/>
            <person name="Wakao S."/>
            <person name="Iki T."/>
            <person name="Oyaizu H."/>
        </authorList>
    </citation>
    <scope>NUCLEOTIDE SEQUENCE [LARGE SCALE GENOMIC DNA]</scope>
    <source>
        <strain evidence="14">ATCC 43989 / DSM 5975 / JCM 20966 / LMG 6465 / NBRC 14845 / NCIMB 13405 / ORS 571</strain>
    </source>
</reference>
<evidence type="ECO:0000256" key="7">
    <source>
        <dbReference type="ARBA" id="ARBA00022840"/>
    </source>
</evidence>
<reference evidence="13 14" key="4">
    <citation type="journal article" date="2009" name="Appl. Environ. Microbiol.">
        <title>Comparative genome-wide transcriptional profiling of Azorhizobium caulinodans ORS571 grown under free-living and symbiotic conditions.</title>
        <authorList>
            <person name="Tsukada S."/>
            <person name="Aono T."/>
            <person name="Akiba N."/>
            <person name="Lee KB."/>
            <person name="Liu CT."/>
            <person name="Toyazaki H."/>
            <person name="Oyaizu H."/>
        </authorList>
    </citation>
    <scope>NUCLEOTIDE SEQUENCE [LARGE SCALE GENOMIC DNA]</scope>
    <source>
        <strain evidence="14">ATCC 43989 / DSM 5975 / JCM 20966 / LMG 6465 / NBRC 14845 / NCIMB 13405 / ORS 571</strain>
    </source>
</reference>
<dbReference type="Proteomes" id="UP000000270">
    <property type="component" value="Chromosome"/>
</dbReference>
<dbReference type="GO" id="GO:0005886">
    <property type="term" value="C:plasma membrane"/>
    <property type="evidence" value="ECO:0007669"/>
    <property type="project" value="UniProtKB-SubCell"/>
</dbReference>
<proteinExistence type="inferred from homology"/>
<gene>
    <name evidence="13" type="ordered locus">AZC_3207</name>
</gene>
<feature type="transmembrane region" description="Helical" evidence="10">
    <location>
        <begin position="407"/>
        <end position="432"/>
    </location>
</feature>
<feature type="transmembrane region" description="Helical" evidence="10">
    <location>
        <begin position="639"/>
        <end position="670"/>
    </location>
</feature>
<dbReference type="InterPro" id="IPR011527">
    <property type="entry name" value="ABC1_TM_dom"/>
</dbReference>
<feature type="transmembrane region" description="Helical" evidence="10">
    <location>
        <begin position="544"/>
        <end position="567"/>
    </location>
</feature>
<reference evidence="14" key="2">
    <citation type="submission" date="2007-04" db="EMBL/GenBank/DDBJ databases">
        <title>Complete genome sequence of the nitrogen-fixing bacterium Azorhizobium caulinodans ORS571.</title>
        <authorList>
            <person name="Lee K.B."/>
            <person name="Backer P.D."/>
            <person name="Aono T."/>
            <person name="Liu C.T."/>
            <person name="Suzuki S."/>
            <person name="Suzuki T."/>
            <person name="Kaneko T."/>
            <person name="Yamada M."/>
            <person name="Tabata S."/>
            <person name="Kupfer D.M."/>
            <person name="Najar F.Z."/>
            <person name="Wiley G.B."/>
            <person name="Roe B."/>
            <person name="Binnewies T."/>
            <person name="Ussery D."/>
            <person name="Vereecke D."/>
            <person name="Gevers D."/>
            <person name="Holsters M."/>
            <person name="Oyaizu H."/>
        </authorList>
    </citation>
    <scope>NUCLEOTIDE SEQUENCE [LARGE SCALE GENOMIC DNA]</scope>
    <source>
        <strain evidence="14">ATCC 43989 / DSM 5975 / JCM 20966 / LMG 6465 / NBRC 14845 / NCIMB 13405 / ORS 571</strain>
    </source>
</reference>
<dbReference type="GO" id="GO:0016887">
    <property type="term" value="F:ATP hydrolysis activity"/>
    <property type="evidence" value="ECO:0007669"/>
    <property type="project" value="InterPro"/>
</dbReference>
<dbReference type="InterPro" id="IPR027417">
    <property type="entry name" value="P-loop_NTPase"/>
</dbReference>
<feature type="domain" description="ABC transporter" evidence="11">
    <location>
        <begin position="721"/>
        <end position="954"/>
    </location>
</feature>
<sequence length="958" mass="101869">MSGALHGPGAAAETAFPVVGNAPLLLDDPCACYRVTAGEAQIFLVEVLEDGRPGTRQHLFDAARGDLLFGLDTALSLPPVKFLAIGSPGTEVVALSRETVAADTQMASGIDTWIIRLSRAISRQIVPRPRFDLPLGSGETTTLPRGGKITSAQGVAWCRASGGLYVDMELTEAHAPVPVTPDSWISLDPDGTITAQETADLMAAGALLPALDRFHALAVDVLPMALRLASVDELNRLRERAAQDRRSAGGALEVLGSVLGQGRRRSEPPPSDQPLVLALAHLGSVAGFEVRLPARRDHEPRPFELDALARASRLRLRHVRLEAGWWRHDSGAFLLMRAAPLPPLAVVPARGGYEIFDPEERTVRRLPAAEAAALSGDAYMLYPALPDRPVSLRQVAARIVSARVRDLAALAGATLLAGVLAMAVPLAISYLVSSVIPDNNAGKIAQVAAALSVLAVMNFVLRLASQLVVLRIEGLEGSRLQAGVMDRMLRLPTGFFRSFTAGDMGTRVMAVARLEKALTASLVGSVMTGMMAIISYGVMLAYSWRLALVAILLTLLLAAGTLVLGLIRIRYEAQAIREDARMSGLTLELAAGITKLRLAAAEDRAFYRWARLYAAASRSQLDADRAASLLNTLSEGYPAFAMAVLFAACIYGGLVDSIGLGLLVGFAIAFSSALEGLRGLAQAAVEVVALAPIVAHAAPILHATPEVDGEKMDPGELSGAIEISRLTFQYQPDAPRIFDDLSITIRPGEFVAFVGPSGTGKSTLFRLLLGFEQPASGVVLYDGVDLAGLDIQAVRRQCGVVLQGGKLMPGTLMDNILGSASHLGPDAAWEAARHVALEEDIRRMPMGLHTVITDGGTGLSGGQIQRVLLARAIVSKPRIMMLDEATSALDNRTQAAVTESFNRIAGTRLVIAHRLSTIARADRIIVLNNGRVEEEGSYDALMARNGFFTAFAQRQLTD</sequence>
<dbReference type="PROSITE" id="PS50893">
    <property type="entry name" value="ABC_TRANSPORTER_2"/>
    <property type="match status" value="1"/>
</dbReference>
<feature type="transmembrane region" description="Helical" evidence="10">
    <location>
        <begin position="444"/>
        <end position="461"/>
    </location>
</feature>
<feature type="domain" description="ABC transmembrane type-1" evidence="12">
    <location>
        <begin position="408"/>
        <end position="689"/>
    </location>
</feature>
<dbReference type="InterPro" id="IPR036640">
    <property type="entry name" value="ABC1_TM_sf"/>
</dbReference>
<keyword evidence="7" id="KW-0067">ATP-binding</keyword>
<dbReference type="Gene3D" id="3.40.50.300">
    <property type="entry name" value="P-loop containing nucleotide triphosphate hydrolases"/>
    <property type="match status" value="1"/>
</dbReference>
<keyword evidence="9 10" id="KW-0472">Membrane</keyword>
<organism evidence="13 14">
    <name type="scientific">Azorhizobium caulinodans (strain ATCC 43989 / DSM 5975 / JCM 20966 / LMG 6465 / NBRC 14845 / NCIMB 13405 / ORS 571)</name>
    <dbReference type="NCBI Taxonomy" id="438753"/>
    <lineage>
        <taxon>Bacteria</taxon>
        <taxon>Pseudomonadati</taxon>
        <taxon>Pseudomonadota</taxon>
        <taxon>Alphaproteobacteria</taxon>
        <taxon>Hyphomicrobiales</taxon>
        <taxon>Xanthobacteraceae</taxon>
        <taxon>Azorhizobium</taxon>
    </lineage>
</organism>
<dbReference type="GO" id="GO:0034040">
    <property type="term" value="F:ATPase-coupled lipid transmembrane transporter activity"/>
    <property type="evidence" value="ECO:0007669"/>
    <property type="project" value="TreeGrafter"/>
</dbReference>
<dbReference type="InterPro" id="IPR003593">
    <property type="entry name" value="AAA+_ATPase"/>
</dbReference>
<evidence type="ECO:0000256" key="6">
    <source>
        <dbReference type="ARBA" id="ARBA00022741"/>
    </source>
</evidence>
<evidence type="ECO:0000256" key="4">
    <source>
        <dbReference type="ARBA" id="ARBA00022475"/>
    </source>
</evidence>
<keyword evidence="14" id="KW-1185">Reference proteome</keyword>
<dbReference type="NCBIfam" id="TIGR03797">
    <property type="entry name" value="NHLM_micro_ABC2"/>
    <property type="match status" value="1"/>
</dbReference>
<dbReference type="PROSITE" id="PS50929">
    <property type="entry name" value="ABC_TM1F"/>
    <property type="match status" value="1"/>
</dbReference>
<dbReference type="InterPro" id="IPR003439">
    <property type="entry name" value="ABC_transporter-like_ATP-bd"/>
</dbReference>
<dbReference type="GO" id="GO:0140359">
    <property type="term" value="F:ABC-type transporter activity"/>
    <property type="evidence" value="ECO:0007669"/>
    <property type="project" value="InterPro"/>
</dbReference>
<dbReference type="SMART" id="SM00382">
    <property type="entry name" value="AAA"/>
    <property type="match status" value="1"/>
</dbReference>
<evidence type="ECO:0000313" key="13">
    <source>
        <dbReference type="EMBL" id="BAF89205.1"/>
    </source>
</evidence>
<dbReference type="Gene3D" id="1.20.1560.10">
    <property type="entry name" value="ABC transporter type 1, transmembrane domain"/>
    <property type="match status" value="1"/>
</dbReference>
<evidence type="ECO:0000256" key="10">
    <source>
        <dbReference type="SAM" id="Phobius"/>
    </source>
</evidence>
<dbReference type="InterPro" id="IPR039421">
    <property type="entry name" value="Type_1_exporter"/>
</dbReference>
<dbReference type="PROSITE" id="PS00211">
    <property type="entry name" value="ABC_TRANSPORTER_1"/>
    <property type="match status" value="1"/>
</dbReference>
<keyword evidence="4" id="KW-1003">Cell membrane</keyword>
<accession>A8ICG8</accession>
<dbReference type="HOGENOM" id="CLU_000604_95_5_5"/>
<evidence type="ECO:0000256" key="5">
    <source>
        <dbReference type="ARBA" id="ARBA00022692"/>
    </source>
</evidence>
<dbReference type="PANTHER" id="PTHR24221:SF654">
    <property type="entry name" value="ATP-BINDING CASSETTE SUB-FAMILY B MEMBER 6"/>
    <property type="match status" value="1"/>
</dbReference>
<feature type="transmembrane region" description="Helical" evidence="10">
    <location>
        <begin position="517"/>
        <end position="538"/>
    </location>
</feature>
<evidence type="ECO:0000259" key="12">
    <source>
        <dbReference type="PROSITE" id="PS50929"/>
    </source>
</evidence>
<keyword evidence="3" id="KW-0813">Transport</keyword>
<dbReference type="InterPro" id="IPR022515">
    <property type="entry name" value="NHPM_micro_ABC2"/>
</dbReference>
<dbReference type="STRING" id="438753.AZC_3207"/>
<dbReference type="AlphaFoldDB" id="A8ICG8"/>
<dbReference type="FunFam" id="3.40.50.300:FF:000299">
    <property type="entry name" value="ABC transporter ATP-binding protein/permease"/>
    <property type="match status" value="1"/>
</dbReference>
<dbReference type="eggNOG" id="COG2274">
    <property type="taxonomic scope" value="Bacteria"/>
</dbReference>
<dbReference type="KEGG" id="azc:AZC_3207"/>
<evidence type="ECO:0000256" key="2">
    <source>
        <dbReference type="ARBA" id="ARBA00005417"/>
    </source>
</evidence>